<evidence type="ECO:0000313" key="7">
    <source>
        <dbReference type="Proteomes" id="UP001285263"/>
    </source>
</evidence>
<feature type="domain" description="HTH araC/xylS-type" evidence="5">
    <location>
        <begin position="177"/>
        <end position="274"/>
    </location>
</feature>
<keyword evidence="2" id="KW-0238">DNA-binding</keyword>
<dbReference type="InterPro" id="IPR018060">
    <property type="entry name" value="HTH_AraC"/>
</dbReference>
<dbReference type="InterPro" id="IPR009057">
    <property type="entry name" value="Homeodomain-like_sf"/>
</dbReference>
<reference evidence="6 7" key="1">
    <citation type="submission" date="2023-11" db="EMBL/GenBank/DDBJ databases">
        <title>Paucibacter sp. nov., isolated from fresh soil in Korea.</title>
        <authorList>
            <person name="Le N.T.T."/>
        </authorList>
    </citation>
    <scope>NUCLEOTIDE SEQUENCE [LARGE SCALE GENOMIC DNA]</scope>
    <source>
        <strain evidence="6 7">R3-3</strain>
    </source>
</reference>
<dbReference type="EMBL" id="JAXCLA010000004">
    <property type="protein sequence ID" value="MDY0745360.1"/>
    <property type="molecule type" value="Genomic_DNA"/>
</dbReference>
<dbReference type="PROSITE" id="PS01124">
    <property type="entry name" value="HTH_ARAC_FAMILY_2"/>
    <property type="match status" value="1"/>
</dbReference>
<comment type="caution">
    <text evidence="6">The sequence shown here is derived from an EMBL/GenBank/DDBJ whole genome shotgun (WGS) entry which is preliminary data.</text>
</comment>
<dbReference type="SUPFAM" id="SSF46689">
    <property type="entry name" value="Homeodomain-like"/>
    <property type="match status" value="2"/>
</dbReference>
<dbReference type="Gene3D" id="1.10.10.60">
    <property type="entry name" value="Homeodomain-like"/>
    <property type="match status" value="2"/>
</dbReference>
<protein>
    <submittedName>
        <fullName evidence="6">AraC family transcriptional regulator</fullName>
    </submittedName>
</protein>
<dbReference type="PANTHER" id="PTHR46796">
    <property type="entry name" value="HTH-TYPE TRANSCRIPTIONAL ACTIVATOR RHAS-RELATED"/>
    <property type="match status" value="1"/>
</dbReference>
<keyword evidence="3" id="KW-0804">Transcription</keyword>
<dbReference type="InterPro" id="IPR032783">
    <property type="entry name" value="AraC_lig"/>
</dbReference>
<evidence type="ECO:0000259" key="5">
    <source>
        <dbReference type="PROSITE" id="PS01124"/>
    </source>
</evidence>
<sequence>MDRLAALFNRFTVSARTFRAGGLCGVNAIGEDEPRGQLHVVREGPLQIEHLGPCKPKKLKVGEPSLLLYPRPMPRRFITDPERGANLVCAHIEFQGGAANPIAAALPDVMQLPLSSVPEVEPVLSLLFAEADAHNCGRQAMLDRLFEVLLIQVLRALMEGSLVRSGMLAGLADSRLRNALVSIHEKPQRNWSLEELAAVAGMSRTAFANAFRETVGVTPGAYLQTWRVGLAQELLDEGHKLKHIAAAVGYSGEAALSRAFRAHTGTSPGQWQRARAGEPAQSAQAA</sequence>
<dbReference type="PANTHER" id="PTHR46796:SF7">
    <property type="entry name" value="ARAC FAMILY TRANSCRIPTIONAL REGULATOR"/>
    <property type="match status" value="1"/>
</dbReference>
<organism evidence="6 7">
    <name type="scientific">Roseateles agri</name>
    <dbReference type="NCBI Taxonomy" id="3098619"/>
    <lineage>
        <taxon>Bacteria</taxon>
        <taxon>Pseudomonadati</taxon>
        <taxon>Pseudomonadota</taxon>
        <taxon>Betaproteobacteria</taxon>
        <taxon>Burkholderiales</taxon>
        <taxon>Sphaerotilaceae</taxon>
        <taxon>Roseateles</taxon>
    </lineage>
</organism>
<dbReference type="Pfam" id="PF12833">
    <property type="entry name" value="HTH_18"/>
    <property type="match status" value="1"/>
</dbReference>
<dbReference type="SMART" id="SM00342">
    <property type="entry name" value="HTH_ARAC"/>
    <property type="match status" value="1"/>
</dbReference>
<keyword evidence="1" id="KW-0805">Transcription regulation</keyword>
<accession>A0ABU5DGE8</accession>
<dbReference type="RefSeq" id="WP_320423269.1">
    <property type="nucleotide sequence ID" value="NZ_JAXCLA010000004.1"/>
</dbReference>
<keyword evidence="7" id="KW-1185">Reference proteome</keyword>
<proteinExistence type="predicted"/>
<gene>
    <name evidence="6" type="ORF">SNE35_12635</name>
</gene>
<dbReference type="Proteomes" id="UP001285263">
    <property type="component" value="Unassembled WGS sequence"/>
</dbReference>
<evidence type="ECO:0000256" key="1">
    <source>
        <dbReference type="ARBA" id="ARBA00023015"/>
    </source>
</evidence>
<name>A0ABU5DGE8_9BURK</name>
<evidence type="ECO:0000313" key="6">
    <source>
        <dbReference type="EMBL" id="MDY0745360.1"/>
    </source>
</evidence>
<evidence type="ECO:0000256" key="3">
    <source>
        <dbReference type="ARBA" id="ARBA00023163"/>
    </source>
</evidence>
<evidence type="ECO:0000256" key="4">
    <source>
        <dbReference type="SAM" id="MobiDB-lite"/>
    </source>
</evidence>
<evidence type="ECO:0000256" key="2">
    <source>
        <dbReference type="ARBA" id="ARBA00023125"/>
    </source>
</evidence>
<feature type="region of interest" description="Disordered" evidence="4">
    <location>
        <begin position="263"/>
        <end position="286"/>
    </location>
</feature>
<dbReference type="InterPro" id="IPR050204">
    <property type="entry name" value="AraC_XylS_family_regulators"/>
</dbReference>
<dbReference type="Pfam" id="PF12852">
    <property type="entry name" value="Cupin_6"/>
    <property type="match status" value="1"/>
</dbReference>